<dbReference type="Proteomes" id="UP000789920">
    <property type="component" value="Unassembled WGS sequence"/>
</dbReference>
<sequence>EFPCDKWFPCNKMIKYIVEDGREKCTVKYSELYKDCWRSSGDSLKCFDILKRLEEINTNDIIPDGSDECRQTSSESDDFEYGEFIIQNVDIGGVLMISHKDGQSLSQDIEILKTQIYWTYDHINNGIPNVFNKIPFSNHFTLKVEQKDDEQRDDEQKIVTGQQLMTLMDDLCLIPHIAGFDDKDLNACKDLNTWALNLPKIIYVIGLTIQSPNIRHGQRAVVDFIKIPEVYTLNTSYMHLRQPASKRKAFTLTHRIKLNTAIRIPFLSKKTTDDNFHPLFDSQPTSEIHCFITSEKIKLVIDVDKVEASVDLKNAVDKALEDDFPFQSLKKVFDKFGHLWPQIIILGWSLSRIYNYTTNNNEPRSDYKLFLNTNDRIVLQEQILGKFNDWSKLTNGLNIFFFDPCGLFVEKEKLHFLLMNHLDESLLNSNDEIVKEYENIRNYLNQDKKWIILRHEDLVPLYKVLPKKTQNFIEDIISDKNLIIITDATNIDHENPTYVNIKFVQPLQDNDCKMFEVPLPSQFPVNCNISISVDRLSDSFIFITSFDPENLNKNQVIHASIKDGSKSSLNLNISQNNAKTTRNNELNNVIMRWCLINTNQKDSVTTDVAIKSFSWNDLGDVVKIES</sequence>
<reference evidence="1" key="1">
    <citation type="submission" date="2021-06" db="EMBL/GenBank/DDBJ databases">
        <authorList>
            <person name="Kallberg Y."/>
            <person name="Tangrot J."/>
            <person name="Rosling A."/>
        </authorList>
    </citation>
    <scope>NUCLEOTIDE SEQUENCE</scope>
    <source>
        <strain evidence="1">MA461A</strain>
    </source>
</reference>
<evidence type="ECO:0000313" key="1">
    <source>
        <dbReference type="EMBL" id="CAG8618957.1"/>
    </source>
</evidence>
<name>A0ACA9MZU5_9GLOM</name>
<feature type="non-terminal residue" evidence="1">
    <location>
        <position position="626"/>
    </location>
</feature>
<evidence type="ECO:0000313" key="2">
    <source>
        <dbReference type="Proteomes" id="UP000789920"/>
    </source>
</evidence>
<keyword evidence="2" id="KW-1185">Reference proteome</keyword>
<comment type="caution">
    <text evidence="1">The sequence shown here is derived from an EMBL/GenBank/DDBJ whole genome shotgun (WGS) entry which is preliminary data.</text>
</comment>
<proteinExistence type="predicted"/>
<accession>A0ACA9MZU5</accession>
<feature type="non-terminal residue" evidence="1">
    <location>
        <position position="1"/>
    </location>
</feature>
<dbReference type="EMBL" id="CAJVQC010010641">
    <property type="protein sequence ID" value="CAG8618957.1"/>
    <property type="molecule type" value="Genomic_DNA"/>
</dbReference>
<protein>
    <submittedName>
        <fullName evidence="1">27397_t:CDS:1</fullName>
    </submittedName>
</protein>
<gene>
    <name evidence="1" type="ORF">RPERSI_LOCUS6633</name>
</gene>
<organism evidence="1 2">
    <name type="scientific">Racocetra persica</name>
    <dbReference type="NCBI Taxonomy" id="160502"/>
    <lineage>
        <taxon>Eukaryota</taxon>
        <taxon>Fungi</taxon>
        <taxon>Fungi incertae sedis</taxon>
        <taxon>Mucoromycota</taxon>
        <taxon>Glomeromycotina</taxon>
        <taxon>Glomeromycetes</taxon>
        <taxon>Diversisporales</taxon>
        <taxon>Gigasporaceae</taxon>
        <taxon>Racocetra</taxon>
    </lineage>
</organism>